<dbReference type="RefSeq" id="WP_324327426.1">
    <property type="nucleotide sequence ID" value="NZ_DAOKYZ010000004.1"/>
</dbReference>
<dbReference type="AlphaFoldDB" id="A0A832PNA2"/>
<reference evidence="2 3" key="1">
    <citation type="journal article" date="2020" name="Biotechnol. Biofuels">
        <title>New insights from the biogas microbiome by comprehensive genome-resolved metagenomics of nearly 1600 species originating from multiple anaerobic digesters.</title>
        <authorList>
            <person name="Campanaro S."/>
            <person name="Treu L."/>
            <person name="Rodriguez-R L.M."/>
            <person name="Kovalovszki A."/>
            <person name="Ziels R.M."/>
            <person name="Maus I."/>
            <person name="Zhu X."/>
            <person name="Kougias P.G."/>
            <person name="Basile A."/>
            <person name="Luo G."/>
            <person name="Schluter A."/>
            <person name="Konstantinidis K.T."/>
            <person name="Angelidaki I."/>
        </authorList>
    </citation>
    <scope>NUCLEOTIDE SEQUENCE [LARGE SCALE GENOMIC DNA]</scope>
    <source>
        <strain evidence="2">AS04akNAM_125</strain>
    </source>
</reference>
<name>A0A832PNA2_9RHOB</name>
<accession>A0A832PNA2</accession>
<keyword evidence="1" id="KW-1133">Transmembrane helix</keyword>
<feature type="transmembrane region" description="Helical" evidence="1">
    <location>
        <begin position="26"/>
        <end position="49"/>
    </location>
</feature>
<organism evidence="2 3">
    <name type="scientific">Paracoccus solventivorans</name>
    <dbReference type="NCBI Taxonomy" id="53463"/>
    <lineage>
        <taxon>Bacteria</taxon>
        <taxon>Pseudomonadati</taxon>
        <taxon>Pseudomonadota</taxon>
        <taxon>Alphaproteobacteria</taxon>
        <taxon>Rhodobacterales</taxon>
        <taxon>Paracoccaceae</taxon>
        <taxon>Paracoccus</taxon>
    </lineage>
</organism>
<comment type="caution">
    <text evidence="2">The sequence shown here is derived from an EMBL/GenBank/DDBJ whole genome shotgun (WGS) entry which is preliminary data.</text>
</comment>
<sequence length="53" mass="5068">MAGLLLLGILGGIAAAAIVLASGGSWIAALVAYAVAGCFTLLGSALGVARLRI</sequence>
<keyword evidence="1" id="KW-0812">Transmembrane</keyword>
<dbReference type="Proteomes" id="UP000580830">
    <property type="component" value="Unassembled WGS sequence"/>
</dbReference>
<evidence type="ECO:0000313" key="2">
    <source>
        <dbReference type="EMBL" id="HHW34558.1"/>
    </source>
</evidence>
<protein>
    <submittedName>
        <fullName evidence="2">Uncharacterized protein</fullName>
    </submittedName>
</protein>
<evidence type="ECO:0000256" key="1">
    <source>
        <dbReference type="SAM" id="Phobius"/>
    </source>
</evidence>
<dbReference type="EMBL" id="DULP01000157">
    <property type="protein sequence ID" value="HHW34558.1"/>
    <property type="molecule type" value="Genomic_DNA"/>
</dbReference>
<keyword evidence="1" id="KW-0472">Membrane</keyword>
<evidence type="ECO:0000313" key="3">
    <source>
        <dbReference type="Proteomes" id="UP000580830"/>
    </source>
</evidence>
<gene>
    <name evidence="2" type="ORF">GXX24_10535</name>
</gene>
<proteinExistence type="predicted"/>